<dbReference type="GO" id="GO:0016020">
    <property type="term" value="C:membrane"/>
    <property type="evidence" value="ECO:0007669"/>
    <property type="project" value="UniProtKB-SubCell"/>
</dbReference>
<evidence type="ECO:0000256" key="5">
    <source>
        <dbReference type="SAM" id="MobiDB-lite"/>
    </source>
</evidence>
<feature type="region of interest" description="Disordered" evidence="5">
    <location>
        <begin position="305"/>
        <end position="413"/>
    </location>
</feature>
<keyword evidence="6" id="KW-0812">Transmembrane</keyword>
<keyword evidence="2" id="KW-0732">Signal</keyword>
<comment type="caution">
    <text evidence="7">The sequence shown here is derived from an EMBL/GenBank/DDBJ whole genome shotgun (WGS) entry which is preliminary data.</text>
</comment>
<feature type="compositionally biased region" description="Basic and acidic residues" evidence="5">
    <location>
        <begin position="1"/>
        <end position="10"/>
    </location>
</feature>
<dbReference type="InterPro" id="IPR036179">
    <property type="entry name" value="Ig-like_dom_sf"/>
</dbReference>
<name>A0AAV6HGP3_9TELE</name>
<dbReference type="Proteomes" id="UP000823561">
    <property type="component" value="Chromosome 1"/>
</dbReference>
<evidence type="ECO:0000313" key="7">
    <source>
        <dbReference type="EMBL" id="KAG5286523.1"/>
    </source>
</evidence>
<evidence type="ECO:0000256" key="2">
    <source>
        <dbReference type="ARBA" id="ARBA00022729"/>
    </source>
</evidence>
<proteinExistence type="predicted"/>
<dbReference type="PANTHER" id="PTHR12080">
    <property type="entry name" value="SIGNALING LYMPHOCYTIC ACTIVATION MOLECULE"/>
    <property type="match status" value="1"/>
</dbReference>
<reference evidence="7 8" key="1">
    <citation type="submission" date="2020-10" db="EMBL/GenBank/DDBJ databases">
        <title>Chromosome-scale genome assembly of the Allis shad, Alosa alosa.</title>
        <authorList>
            <person name="Margot Z."/>
            <person name="Christophe K."/>
            <person name="Cabau C."/>
            <person name="Louis A."/>
            <person name="Berthelot C."/>
            <person name="Parey E."/>
            <person name="Roest Crollius H."/>
            <person name="Montfort J."/>
            <person name="Robinson-Rechavi M."/>
            <person name="Bucao C."/>
            <person name="Bouchez O."/>
            <person name="Gislard M."/>
            <person name="Lluch J."/>
            <person name="Milhes M."/>
            <person name="Lampietro C."/>
            <person name="Lopez Roques C."/>
            <person name="Donnadieu C."/>
            <person name="Braasch I."/>
            <person name="Desvignes T."/>
            <person name="Postlethwait J."/>
            <person name="Bobe J."/>
            <person name="Guiguen Y."/>
        </authorList>
    </citation>
    <scope>NUCLEOTIDE SEQUENCE [LARGE SCALE GENOMIC DNA]</scope>
    <source>
        <strain evidence="7">M-15738</strain>
        <tissue evidence="7">Blood</tissue>
    </source>
</reference>
<organism evidence="7 8">
    <name type="scientific">Alosa alosa</name>
    <name type="common">allis shad</name>
    <dbReference type="NCBI Taxonomy" id="278164"/>
    <lineage>
        <taxon>Eukaryota</taxon>
        <taxon>Metazoa</taxon>
        <taxon>Chordata</taxon>
        <taxon>Craniata</taxon>
        <taxon>Vertebrata</taxon>
        <taxon>Euteleostomi</taxon>
        <taxon>Actinopterygii</taxon>
        <taxon>Neopterygii</taxon>
        <taxon>Teleostei</taxon>
        <taxon>Clupei</taxon>
        <taxon>Clupeiformes</taxon>
        <taxon>Clupeoidei</taxon>
        <taxon>Clupeidae</taxon>
        <taxon>Alosa</taxon>
    </lineage>
</organism>
<dbReference type="InterPro" id="IPR013783">
    <property type="entry name" value="Ig-like_fold"/>
</dbReference>
<dbReference type="Gene3D" id="2.60.40.10">
    <property type="entry name" value="Immunoglobulins"/>
    <property type="match status" value="1"/>
</dbReference>
<dbReference type="AlphaFoldDB" id="A0AAV6HGP3"/>
<keyword evidence="8" id="KW-1185">Reference proteome</keyword>
<protein>
    <submittedName>
        <fullName evidence="7">Uncharacterized protein</fullName>
    </submittedName>
</protein>
<dbReference type="EMBL" id="JADWDJ010000001">
    <property type="protein sequence ID" value="KAG5286523.1"/>
    <property type="molecule type" value="Genomic_DNA"/>
</dbReference>
<dbReference type="InterPro" id="IPR015631">
    <property type="entry name" value="CD2/SLAM_rcpt"/>
</dbReference>
<accession>A0AAV6HGP3</accession>
<evidence type="ECO:0000256" key="1">
    <source>
        <dbReference type="ARBA" id="ARBA00004370"/>
    </source>
</evidence>
<comment type="subcellular location">
    <subcellularLocation>
        <location evidence="1">Membrane</location>
    </subcellularLocation>
</comment>
<evidence type="ECO:0000256" key="3">
    <source>
        <dbReference type="ARBA" id="ARBA00023136"/>
    </source>
</evidence>
<gene>
    <name evidence="7" type="ORF">AALO_G00015750</name>
</gene>
<sequence>MSQTSDEKESGLTGPLSGKAESDEKKLLESTEMDAKWILLLYMAILHTVTSAPESVFAQEGNSVILTLHKRVNLDPDDAVWIFNQTRDVVRYYPHHPKSRQLRVLGFYKGRVEFDSTTFSLELKNPQKTDSGLYRGEINAEGKKTVVEYKLSVYEQVSAPVLAVETALSSGDICNVTVTCTAGDLSLTSTCNSSTCTQKELTMSSSPAILIRDGDIICNHSNPVSWSQATVDFERVCSQAQHFFDKQNATINTAVVGGLVSVAFVICAVLLICVLHKRCTGANKAKRKMIPIEMFPMTNGGKEQSEVVCGKASPGFPQNQTPGSELKQRNLYKPRATPSVSSESSESLARQKTLSSRSRKDQSPSQNKSSFTVVNLSQGSEPKKQNLSTPRATSSLVKKELDFDQVKSPTSIY</sequence>
<keyword evidence="6" id="KW-1133">Transmembrane helix</keyword>
<evidence type="ECO:0000313" key="8">
    <source>
        <dbReference type="Proteomes" id="UP000823561"/>
    </source>
</evidence>
<feature type="transmembrane region" description="Helical" evidence="6">
    <location>
        <begin position="254"/>
        <end position="275"/>
    </location>
</feature>
<evidence type="ECO:0000256" key="4">
    <source>
        <dbReference type="ARBA" id="ARBA00023180"/>
    </source>
</evidence>
<dbReference type="SUPFAM" id="SSF48726">
    <property type="entry name" value="Immunoglobulin"/>
    <property type="match status" value="1"/>
</dbReference>
<keyword evidence="3 6" id="KW-0472">Membrane</keyword>
<evidence type="ECO:0000256" key="6">
    <source>
        <dbReference type="SAM" id="Phobius"/>
    </source>
</evidence>
<dbReference type="PANTHER" id="PTHR12080:SF56">
    <property type="entry name" value="NATURAL KILLER CELL RECEPTOR 2B4"/>
    <property type="match status" value="1"/>
</dbReference>
<feature type="compositionally biased region" description="Polar residues" evidence="5">
    <location>
        <begin position="363"/>
        <end position="396"/>
    </location>
</feature>
<feature type="region of interest" description="Disordered" evidence="5">
    <location>
        <begin position="1"/>
        <end position="25"/>
    </location>
</feature>
<keyword evidence="4" id="KW-0325">Glycoprotein</keyword>